<dbReference type="InterPro" id="IPR019734">
    <property type="entry name" value="TPR_rpt"/>
</dbReference>
<dbReference type="OrthoDB" id="524542at2759"/>
<dbReference type="Gramene" id="PNW71258">
    <property type="protein sequence ID" value="PNW71258"/>
    <property type="gene ID" value="CHLRE_16g691353v5"/>
</dbReference>
<organism evidence="4 5">
    <name type="scientific">Chlamydomonas reinhardtii</name>
    <name type="common">Chlamydomonas smithii</name>
    <dbReference type="NCBI Taxonomy" id="3055"/>
    <lineage>
        <taxon>Eukaryota</taxon>
        <taxon>Viridiplantae</taxon>
        <taxon>Chlorophyta</taxon>
        <taxon>core chlorophytes</taxon>
        <taxon>Chlorophyceae</taxon>
        <taxon>CS clade</taxon>
        <taxon>Chlamydomonadales</taxon>
        <taxon>Chlamydomonadaceae</taxon>
        <taxon>Chlamydomonas</taxon>
    </lineage>
</organism>
<dbReference type="EMBL" id="CM008977">
    <property type="protein sequence ID" value="PNW71258.1"/>
    <property type="molecule type" value="Genomic_DNA"/>
</dbReference>
<dbReference type="AlphaFoldDB" id="A0A2K3CSL5"/>
<evidence type="ECO:0000256" key="2">
    <source>
        <dbReference type="ARBA" id="ARBA00022803"/>
    </source>
</evidence>
<keyword evidence="5" id="KW-1185">Reference proteome</keyword>
<protein>
    <submittedName>
        <fullName evidence="4">Uncharacterized protein</fullName>
    </submittedName>
</protein>
<keyword evidence="1" id="KW-0677">Repeat</keyword>
<dbReference type="PROSITE" id="PS50005">
    <property type="entry name" value="TPR"/>
    <property type="match status" value="1"/>
</dbReference>
<dbReference type="PaxDb" id="3055-EDO98719"/>
<evidence type="ECO:0000313" key="4">
    <source>
        <dbReference type="EMBL" id="PNW71258.1"/>
    </source>
</evidence>
<dbReference type="SMART" id="SM00028">
    <property type="entry name" value="TPR"/>
    <property type="match status" value="1"/>
</dbReference>
<dbReference type="GeneID" id="5724839"/>
<dbReference type="RefSeq" id="XP_001699289.2">
    <property type="nucleotide sequence ID" value="XM_001699237.2"/>
</dbReference>
<dbReference type="ExpressionAtlas" id="A0A2K3CSL5">
    <property type="expression patterns" value="baseline"/>
</dbReference>
<dbReference type="SUPFAM" id="SSF48452">
    <property type="entry name" value="TPR-like"/>
    <property type="match status" value="1"/>
</dbReference>
<reference evidence="4 5" key="1">
    <citation type="journal article" date="2007" name="Science">
        <title>The Chlamydomonas genome reveals the evolution of key animal and plant functions.</title>
        <authorList>
            <person name="Merchant S.S."/>
            <person name="Prochnik S.E."/>
            <person name="Vallon O."/>
            <person name="Harris E.H."/>
            <person name="Karpowicz S.J."/>
            <person name="Witman G.B."/>
            <person name="Terry A."/>
            <person name="Salamov A."/>
            <person name="Fritz-Laylin L.K."/>
            <person name="Marechal-Drouard L."/>
            <person name="Marshall W.F."/>
            <person name="Qu L.H."/>
            <person name="Nelson D.R."/>
            <person name="Sanderfoot A.A."/>
            <person name="Spalding M.H."/>
            <person name="Kapitonov V.V."/>
            <person name="Ren Q."/>
            <person name="Ferris P."/>
            <person name="Lindquist E."/>
            <person name="Shapiro H."/>
            <person name="Lucas S.M."/>
            <person name="Grimwood J."/>
            <person name="Schmutz J."/>
            <person name="Cardol P."/>
            <person name="Cerutti H."/>
            <person name="Chanfreau G."/>
            <person name="Chen C.L."/>
            <person name="Cognat V."/>
            <person name="Croft M.T."/>
            <person name="Dent R."/>
            <person name="Dutcher S."/>
            <person name="Fernandez E."/>
            <person name="Fukuzawa H."/>
            <person name="Gonzalez-Ballester D."/>
            <person name="Gonzalez-Halphen D."/>
            <person name="Hallmann A."/>
            <person name="Hanikenne M."/>
            <person name="Hippler M."/>
            <person name="Inwood W."/>
            <person name="Jabbari K."/>
            <person name="Kalanon M."/>
            <person name="Kuras R."/>
            <person name="Lefebvre P.A."/>
            <person name="Lemaire S.D."/>
            <person name="Lobanov A.V."/>
            <person name="Lohr M."/>
            <person name="Manuell A."/>
            <person name="Meier I."/>
            <person name="Mets L."/>
            <person name="Mittag M."/>
            <person name="Mittelmeier T."/>
            <person name="Moroney J.V."/>
            <person name="Moseley J."/>
            <person name="Napoli C."/>
            <person name="Nedelcu A.M."/>
            <person name="Niyogi K."/>
            <person name="Novoselov S.V."/>
            <person name="Paulsen I.T."/>
            <person name="Pazour G."/>
            <person name="Purton S."/>
            <person name="Ral J.P."/>
            <person name="Riano-Pachon D.M."/>
            <person name="Riekhof W."/>
            <person name="Rymarquis L."/>
            <person name="Schroda M."/>
            <person name="Stern D."/>
            <person name="Umen J."/>
            <person name="Willows R."/>
            <person name="Wilson N."/>
            <person name="Zimmer S.L."/>
            <person name="Allmer J."/>
            <person name="Balk J."/>
            <person name="Bisova K."/>
            <person name="Chen C.J."/>
            <person name="Elias M."/>
            <person name="Gendler K."/>
            <person name="Hauser C."/>
            <person name="Lamb M.R."/>
            <person name="Ledford H."/>
            <person name="Long J.C."/>
            <person name="Minagawa J."/>
            <person name="Page M.D."/>
            <person name="Pan J."/>
            <person name="Pootakham W."/>
            <person name="Roje S."/>
            <person name="Rose A."/>
            <person name="Stahlberg E."/>
            <person name="Terauchi A.M."/>
            <person name="Yang P."/>
            <person name="Ball S."/>
            <person name="Bowler C."/>
            <person name="Dieckmann C.L."/>
            <person name="Gladyshev V.N."/>
            <person name="Green P."/>
            <person name="Jorgensen R."/>
            <person name="Mayfield S."/>
            <person name="Mueller-Roeber B."/>
            <person name="Rajamani S."/>
            <person name="Sayre R.T."/>
            <person name="Brokstein P."/>
            <person name="Dubchak I."/>
            <person name="Goodstein D."/>
            <person name="Hornick L."/>
            <person name="Huang Y.W."/>
            <person name="Jhaveri J."/>
            <person name="Luo Y."/>
            <person name="Martinez D."/>
            <person name="Ngau W.C."/>
            <person name="Otillar B."/>
            <person name="Poliakov A."/>
            <person name="Porter A."/>
            <person name="Szajkowski L."/>
            <person name="Werner G."/>
            <person name="Zhou K."/>
            <person name="Grigoriev I.V."/>
            <person name="Rokhsar D.S."/>
            <person name="Grossman A.R."/>
        </authorList>
    </citation>
    <scope>NUCLEOTIDE SEQUENCE [LARGE SCALE GENOMIC DNA]</scope>
    <source>
        <strain evidence="5">CC-503</strain>
    </source>
</reference>
<dbReference type="InParanoid" id="A0A2K3CSL5"/>
<dbReference type="InterPro" id="IPR013105">
    <property type="entry name" value="TPR_2"/>
</dbReference>
<name>A0A2K3CSL5_CHLRE</name>
<keyword evidence="2 3" id="KW-0802">TPR repeat</keyword>
<sequence length="84" mass="9229">MSKKRYKALGQNSLAFEACAAVLSRGTQALPHGARLWQARGLLELQQGRTDQARGLLEKAVELDPKLAPVLNWKSVRAQDADTD</sequence>
<dbReference type="InterPro" id="IPR011990">
    <property type="entry name" value="TPR-like_helical_dom_sf"/>
</dbReference>
<feature type="repeat" description="TPR" evidence="3">
    <location>
        <begin position="34"/>
        <end position="67"/>
    </location>
</feature>
<evidence type="ECO:0000256" key="3">
    <source>
        <dbReference type="PROSITE-ProRule" id="PRU00339"/>
    </source>
</evidence>
<accession>A0A2K3CSL5</accession>
<dbReference type="Proteomes" id="UP000006906">
    <property type="component" value="Chromosome 16"/>
</dbReference>
<dbReference type="Pfam" id="PF07719">
    <property type="entry name" value="TPR_2"/>
    <property type="match status" value="1"/>
</dbReference>
<evidence type="ECO:0000313" key="5">
    <source>
        <dbReference type="Proteomes" id="UP000006906"/>
    </source>
</evidence>
<evidence type="ECO:0000256" key="1">
    <source>
        <dbReference type="ARBA" id="ARBA00022737"/>
    </source>
</evidence>
<dbReference type="KEGG" id="cre:CHLRE_16g691353v5"/>
<gene>
    <name evidence="4" type="ORF">CHLRE_16g691353v5</name>
</gene>
<dbReference type="Gene3D" id="1.25.40.10">
    <property type="entry name" value="Tetratricopeptide repeat domain"/>
    <property type="match status" value="1"/>
</dbReference>
<proteinExistence type="predicted"/>